<gene>
    <name evidence="2" type="ORF">ACFQEV_00240</name>
</gene>
<protein>
    <submittedName>
        <fullName evidence="2">Twin-arginine translocation signal domain-containing protein</fullName>
    </submittedName>
</protein>
<name>A0ABD5TVZ3_9EURY</name>
<organism evidence="2 3">
    <name type="scientific">Halopelagius fulvigenes</name>
    <dbReference type="NCBI Taxonomy" id="1198324"/>
    <lineage>
        <taxon>Archaea</taxon>
        <taxon>Methanobacteriati</taxon>
        <taxon>Methanobacteriota</taxon>
        <taxon>Stenosarchaea group</taxon>
        <taxon>Halobacteria</taxon>
        <taxon>Halobacteriales</taxon>
        <taxon>Haloferacaceae</taxon>
    </lineage>
</organism>
<reference evidence="2 3" key="1">
    <citation type="journal article" date="2019" name="Int. J. Syst. Evol. Microbiol.">
        <title>The Global Catalogue of Microorganisms (GCM) 10K type strain sequencing project: providing services to taxonomists for standard genome sequencing and annotation.</title>
        <authorList>
            <consortium name="The Broad Institute Genomics Platform"/>
            <consortium name="The Broad Institute Genome Sequencing Center for Infectious Disease"/>
            <person name="Wu L."/>
            <person name="Ma J."/>
        </authorList>
    </citation>
    <scope>NUCLEOTIDE SEQUENCE [LARGE SCALE GENOMIC DNA]</scope>
    <source>
        <strain evidence="2 3">YIM 94188</strain>
    </source>
</reference>
<comment type="caution">
    <text evidence="2">The sequence shown here is derived from an EMBL/GenBank/DDBJ whole genome shotgun (WGS) entry which is preliminary data.</text>
</comment>
<dbReference type="InterPro" id="IPR011050">
    <property type="entry name" value="Pectin_lyase_fold/virulence"/>
</dbReference>
<accession>A0ABD5TVZ3</accession>
<proteinExistence type="predicted"/>
<dbReference type="PROSITE" id="PS51257">
    <property type="entry name" value="PROKAR_LIPOPROTEIN"/>
    <property type="match status" value="1"/>
</dbReference>
<evidence type="ECO:0000313" key="2">
    <source>
        <dbReference type="EMBL" id="MFC6823438.1"/>
    </source>
</evidence>
<dbReference type="Proteomes" id="UP001596408">
    <property type="component" value="Unassembled WGS sequence"/>
</dbReference>
<dbReference type="SUPFAM" id="SSF51126">
    <property type="entry name" value="Pectin lyase-like"/>
    <property type="match status" value="1"/>
</dbReference>
<evidence type="ECO:0000313" key="3">
    <source>
        <dbReference type="Proteomes" id="UP001596408"/>
    </source>
</evidence>
<feature type="compositionally biased region" description="Polar residues" evidence="1">
    <location>
        <begin position="27"/>
        <end position="38"/>
    </location>
</feature>
<feature type="region of interest" description="Disordered" evidence="1">
    <location>
        <begin position="25"/>
        <end position="48"/>
    </location>
</feature>
<keyword evidence="3" id="KW-1185">Reference proteome</keyword>
<dbReference type="AlphaFoldDB" id="A0ABD5TVZ3"/>
<dbReference type="EMBL" id="JBHSXH010000001">
    <property type="protein sequence ID" value="MFC6823438.1"/>
    <property type="molecule type" value="Genomic_DNA"/>
</dbReference>
<dbReference type="RefSeq" id="WP_379691868.1">
    <property type="nucleotide sequence ID" value="NZ_JBHSXH010000001.1"/>
</dbReference>
<sequence>MNRRQFLKYGGLSALGVAVAGCGGKQETGTTEGPQSPVSVEPDVENPSSFRSRFSTVKNVIDAGIDPSADGPIDGELNELLGDDTLLIFPKGEYTLKKLRVSGYNNLGLVSKKGATPTIVPAAPSDEINNQLVQFLDVKRFYMDGFDFDFTKDGFGGVVRVRGEGNFVARNLTIRGKMPDKDLPSNPAAFHFEQFDRSSRGVVENAVAKDGGHQGGNAIGIYVGKDHSGELVLRDCDIRQFPNNGLYASAPGRNEPNFVGKDGPVHVEGGLYKNNNIANIRIGSTNSTVKNARVVADKEPPYPEGSLNVRGIRLRGKHGQVVENCDIKFGKNGGRGFGALVFHPDAGRATVRNTKIEVNRDDIPAINALPLQRSGAPTGSTFKNVEVTGTAANGRAVSIESRDGVSFENCRVVQRGRKRTGFSFFDSDNCSVTGTTIKVTGKPILKVNSSINTKDLSIERIRFSA</sequence>
<evidence type="ECO:0000256" key="1">
    <source>
        <dbReference type="SAM" id="MobiDB-lite"/>
    </source>
</evidence>